<feature type="signal peptide" evidence="1">
    <location>
        <begin position="1"/>
        <end position="20"/>
    </location>
</feature>
<gene>
    <name evidence="2" type="ORF">AAD027_17240</name>
</gene>
<evidence type="ECO:0000313" key="3">
    <source>
        <dbReference type="Proteomes" id="UP001459204"/>
    </source>
</evidence>
<keyword evidence="3" id="KW-1185">Reference proteome</keyword>
<dbReference type="EMBL" id="JBBWWT010000012">
    <property type="protein sequence ID" value="MEL1266102.1"/>
    <property type="molecule type" value="Genomic_DNA"/>
</dbReference>
<dbReference type="RefSeq" id="WP_341727274.1">
    <property type="nucleotide sequence ID" value="NZ_JBBWWT010000012.1"/>
</dbReference>
<comment type="caution">
    <text evidence="2">The sequence shown here is derived from an EMBL/GenBank/DDBJ whole genome shotgun (WGS) entry which is preliminary data.</text>
</comment>
<organism evidence="2 3">
    <name type="scientific">Pseudoxanthomonas putridarboris</name>
    <dbReference type="NCBI Taxonomy" id="752605"/>
    <lineage>
        <taxon>Bacteria</taxon>
        <taxon>Pseudomonadati</taxon>
        <taxon>Pseudomonadota</taxon>
        <taxon>Gammaproteobacteria</taxon>
        <taxon>Lysobacterales</taxon>
        <taxon>Lysobacteraceae</taxon>
        <taxon>Pseudoxanthomonas</taxon>
    </lineage>
</organism>
<protein>
    <submittedName>
        <fullName evidence="2">Uncharacterized protein</fullName>
    </submittedName>
</protein>
<keyword evidence="1" id="KW-0732">Signal</keyword>
<sequence>MKVFYLILVFLLVLPSEIQANSQWGDSVTSIASPTLEIDFPSGNSLIQFFRVTKSEDRESGSDIEMYLTSPATGSPRSYYLGKIEPQGDSPNIESVFTLDVDRDGRKELLIIARWEISHLGLETEGNYYKTYVYKAGKDGLNFTRMKDVESVIGEGLDGTREGKSVYYRYRNAESIRKLFRKP</sequence>
<reference evidence="2 3" key="1">
    <citation type="submission" date="2024-04" db="EMBL/GenBank/DDBJ databases">
        <title>Draft genome sequence of Pseudoxanthomonas putridarboris WD12.</title>
        <authorList>
            <person name="Oh J."/>
        </authorList>
    </citation>
    <scope>NUCLEOTIDE SEQUENCE [LARGE SCALE GENOMIC DNA]</scope>
    <source>
        <strain evidence="2 3">WD12</strain>
    </source>
</reference>
<proteinExistence type="predicted"/>
<evidence type="ECO:0000313" key="2">
    <source>
        <dbReference type="EMBL" id="MEL1266102.1"/>
    </source>
</evidence>
<name>A0ABU9J643_9GAMM</name>
<dbReference type="Proteomes" id="UP001459204">
    <property type="component" value="Unassembled WGS sequence"/>
</dbReference>
<evidence type="ECO:0000256" key="1">
    <source>
        <dbReference type="SAM" id="SignalP"/>
    </source>
</evidence>
<accession>A0ABU9J643</accession>
<feature type="chain" id="PRO_5046906910" evidence="1">
    <location>
        <begin position="21"/>
        <end position="183"/>
    </location>
</feature>